<dbReference type="InterPro" id="IPR057326">
    <property type="entry name" value="KR_dom"/>
</dbReference>
<dbReference type="PRINTS" id="PR00081">
    <property type="entry name" value="GDHRDH"/>
</dbReference>
<dbReference type="RefSeq" id="WP_344420109.1">
    <property type="nucleotide sequence ID" value="NZ_BAAAQK010000017.1"/>
</dbReference>
<dbReference type="InterPro" id="IPR002347">
    <property type="entry name" value="SDR_fam"/>
</dbReference>
<keyword evidence="6" id="KW-1185">Reference proteome</keyword>
<dbReference type="Pfam" id="PF00106">
    <property type="entry name" value="adh_short"/>
    <property type="match status" value="1"/>
</dbReference>
<dbReference type="SUPFAM" id="SSF51735">
    <property type="entry name" value="NAD(P)-binding Rossmann-fold domains"/>
    <property type="match status" value="1"/>
</dbReference>
<evidence type="ECO:0000259" key="4">
    <source>
        <dbReference type="SMART" id="SM00822"/>
    </source>
</evidence>
<evidence type="ECO:0000256" key="1">
    <source>
        <dbReference type="ARBA" id="ARBA00006484"/>
    </source>
</evidence>
<dbReference type="CDD" id="cd05233">
    <property type="entry name" value="SDR_c"/>
    <property type="match status" value="1"/>
</dbReference>
<dbReference type="Gene3D" id="3.40.50.720">
    <property type="entry name" value="NAD(P)-binding Rossmann-like Domain"/>
    <property type="match status" value="1"/>
</dbReference>
<comment type="caution">
    <text evidence="5">The sequence shown here is derived from an EMBL/GenBank/DDBJ whole genome shotgun (WGS) entry which is preliminary data.</text>
</comment>
<dbReference type="PANTHER" id="PTHR44196:SF2">
    <property type="entry name" value="SHORT-CHAIN DEHYDROGENASE-RELATED"/>
    <property type="match status" value="1"/>
</dbReference>
<accession>A0ABN2N9F0</accession>
<evidence type="ECO:0000256" key="3">
    <source>
        <dbReference type="RuleBase" id="RU000363"/>
    </source>
</evidence>
<evidence type="ECO:0000313" key="6">
    <source>
        <dbReference type="Proteomes" id="UP001500449"/>
    </source>
</evidence>
<protein>
    <recommendedName>
        <fullName evidence="4">Ketoreductase domain-containing protein</fullName>
    </recommendedName>
</protein>
<evidence type="ECO:0000256" key="2">
    <source>
        <dbReference type="ARBA" id="ARBA00023002"/>
    </source>
</evidence>
<dbReference type="SMART" id="SM00822">
    <property type="entry name" value="PKS_KR"/>
    <property type="match status" value="1"/>
</dbReference>
<feature type="domain" description="Ketoreductase" evidence="4">
    <location>
        <begin position="10"/>
        <end position="185"/>
    </location>
</feature>
<dbReference type="Proteomes" id="UP001500449">
    <property type="component" value="Unassembled WGS sequence"/>
</dbReference>
<sequence>MHATNVPSWRRALITGGTGGIGSAIAARLSASGTEVVLVGQRPDRLAESAATLGGAETIICDLSGDGVSVLEQRLASEESPVDLLVNCAGYTVVGPFHGTDLPRTLDMLSVNTMALVRLTHAAATAMAGRGDGTILNISSRAGFGPRAGAACYGASKAFVNIFSLALAEELAQTGVRVVCVAPGATSTDFFQRAGLDMAAFNHTVFQTPEEVAEVCLKAIGASDRLTLTSQENADAISRWIADISESFTIRPPG</sequence>
<organism evidence="5 6">
    <name type="scientific">Pseudonocardia ailaonensis</name>
    <dbReference type="NCBI Taxonomy" id="367279"/>
    <lineage>
        <taxon>Bacteria</taxon>
        <taxon>Bacillati</taxon>
        <taxon>Actinomycetota</taxon>
        <taxon>Actinomycetes</taxon>
        <taxon>Pseudonocardiales</taxon>
        <taxon>Pseudonocardiaceae</taxon>
        <taxon>Pseudonocardia</taxon>
    </lineage>
</organism>
<reference evidence="5 6" key="1">
    <citation type="journal article" date="2019" name="Int. J. Syst. Evol. Microbiol.">
        <title>The Global Catalogue of Microorganisms (GCM) 10K type strain sequencing project: providing services to taxonomists for standard genome sequencing and annotation.</title>
        <authorList>
            <consortium name="The Broad Institute Genomics Platform"/>
            <consortium name="The Broad Institute Genome Sequencing Center for Infectious Disease"/>
            <person name="Wu L."/>
            <person name="Ma J."/>
        </authorList>
    </citation>
    <scope>NUCLEOTIDE SEQUENCE [LARGE SCALE GENOMIC DNA]</scope>
    <source>
        <strain evidence="5 6">JCM 16009</strain>
    </source>
</reference>
<dbReference type="EMBL" id="BAAAQK010000017">
    <property type="protein sequence ID" value="GAA1858900.1"/>
    <property type="molecule type" value="Genomic_DNA"/>
</dbReference>
<evidence type="ECO:0000313" key="5">
    <source>
        <dbReference type="EMBL" id="GAA1858900.1"/>
    </source>
</evidence>
<gene>
    <name evidence="5" type="ORF">GCM10009836_43910</name>
</gene>
<name>A0ABN2N9F0_9PSEU</name>
<dbReference type="PANTHER" id="PTHR44196">
    <property type="entry name" value="DEHYDROGENASE/REDUCTASE SDR FAMILY MEMBER 7B"/>
    <property type="match status" value="1"/>
</dbReference>
<dbReference type="PROSITE" id="PS00061">
    <property type="entry name" value="ADH_SHORT"/>
    <property type="match status" value="1"/>
</dbReference>
<proteinExistence type="inferred from homology"/>
<comment type="similarity">
    <text evidence="1 3">Belongs to the short-chain dehydrogenases/reductases (SDR) family.</text>
</comment>
<dbReference type="PRINTS" id="PR00080">
    <property type="entry name" value="SDRFAMILY"/>
</dbReference>
<keyword evidence="2" id="KW-0560">Oxidoreductase</keyword>
<dbReference type="InterPro" id="IPR020904">
    <property type="entry name" value="Sc_DH/Rdtase_CS"/>
</dbReference>
<dbReference type="InterPro" id="IPR036291">
    <property type="entry name" value="NAD(P)-bd_dom_sf"/>
</dbReference>
<dbReference type="PIRSF" id="PIRSF000126">
    <property type="entry name" value="11-beta-HSD1"/>
    <property type="match status" value="1"/>
</dbReference>